<evidence type="ECO:0000313" key="9">
    <source>
        <dbReference type="Proteomes" id="UP000023561"/>
    </source>
</evidence>
<dbReference type="AlphaFoldDB" id="A0A023DCF8"/>
<dbReference type="InterPro" id="IPR036005">
    <property type="entry name" value="Creatinase/aminopeptidase-like"/>
</dbReference>
<gene>
    <name evidence="8" type="ORF">GCA01S_011_00410</name>
</gene>
<keyword evidence="5" id="KW-0464">Manganese</keyword>
<feature type="domain" description="Peptidase M24" evidence="6">
    <location>
        <begin position="146"/>
        <end position="346"/>
    </location>
</feature>
<reference evidence="8 9" key="1">
    <citation type="submission" date="2014-04" db="EMBL/GenBank/DDBJ databases">
        <title>Whole genome shotgun sequence of Geobacillus caldoxylosilyticus NBRC 107762.</title>
        <authorList>
            <person name="Hosoyama A."/>
            <person name="Hosoyama Y."/>
            <person name="Katano-Makiyama Y."/>
            <person name="Tsuchikane K."/>
            <person name="Ohji S."/>
            <person name="Ichikawa N."/>
            <person name="Yamazoe A."/>
            <person name="Fujita N."/>
        </authorList>
    </citation>
    <scope>NUCLEOTIDE SEQUENCE [LARGE SCALE GENOMIC DNA]</scope>
    <source>
        <strain evidence="8 9">NBRC 107762</strain>
    </source>
</reference>
<dbReference type="Gene3D" id="3.40.350.10">
    <property type="entry name" value="Creatinase/prolidase N-terminal domain"/>
    <property type="match status" value="1"/>
</dbReference>
<dbReference type="InterPro" id="IPR050659">
    <property type="entry name" value="Peptidase_M24B"/>
</dbReference>
<dbReference type="PANTHER" id="PTHR46112">
    <property type="entry name" value="AMINOPEPTIDASE"/>
    <property type="match status" value="1"/>
</dbReference>
<evidence type="ECO:0000256" key="4">
    <source>
        <dbReference type="ARBA" id="ARBA00022801"/>
    </source>
</evidence>
<dbReference type="GeneID" id="301193648"/>
<evidence type="ECO:0000259" key="6">
    <source>
        <dbReference type="Pfam" id="PF00557"/>
    </source>
</evidence>
<dbReference type="CDD" id="cd01092">
    <property type="entry name" value="APP-like"/>
    <property type="match status" value="1"/>
</dbReference>
<organism evidence="8 9">
    <name type="scientific">Parageobacillus caldoxylosilyticus NBRC 107762</name>
    <dbReference type="NCBI Taxonomy" id="1220594"/>
    <lineage>
        <taxon>Bacteria</taxon>
        <taxon>Bacillati</taxon>
        <taxon>Bacillota</taxon>
        <taxon>Bacilli</taxon>
        <taxon>Bacillales</taxon>
        <taxon>Anoxybacillaceae</taxon>
        <taxon>Saccharococcus</taxon>
    </lineage>
</organism>
<evidence type="ECO:0000259" key="7">
    <source>
        <dbReference type="Pfam" id="PF01321"/>
    </source>
</evidence>
<dbReference type="Pfam" id="PF01321">
    <property type="entry name" value="Creatinase_N"/>
    <property type="match status" value="1"/>
</dbReference>
<dbReference type="InterPro" id="IPR001131">
    <property type="entry name" value="Peptidase_M24B_aminopep-P_CS"/>
</dbReference>
<dbReference type="InterPro" id="IPR000587">
    <property type="entry name" value="Creatinase_N"/>
</dbReference>
<dbReference type="InterPro" id="IPR001714">
    <property type="entry name" value="Pept_M24_MAP"/>
</dbReference>
<dbReference type="GO" id="GO:0004177">
    <property type="term" value="F:aminopeptidase activity"/>
    <property type="evidence" value="ECO:0007669"/>
    <property type="project" value="UniProtKB-ARBA"/>
</dbReference>
<comment type="similarity">
    <text evidence="2">Belongs to the peptidase M24B family.</text>
</comment>
<dbReference type="Gene3D" id="3.90.230.10">
    <property type="entry name" value="Creatinase/methionine aminopeptidase superfamily"/>
    <property type="match status" value="1"/>
</dbReference>
<evidence type="ECO:0000256" key="1">
    <source>
        <dbReference type="ARBA" id="ARBA00001936"/>
    </source>
</evidence>
<dbReference type="FunFam" id="3.90.230.10:FF:000014">
    <property type="entry name" value="Aminopeptidase P family protein"/>
    <property type="match status" value="1"/>
</dbReference>
<feature type="domain" description="Creatinase N-terminal" evidence="7">
    <location>
        <begin position="4"/>
        <end position="138"/>
    </location>
</feature>
<proteinExistence type="inferred from homology"/>
<dbReference type="InterPro" id="IPR029149">
    <property type="entry name" value="Creatin/AminoP/Spt16_N"/>
</dbReference>
<dbReference type="PRINTS" id="PR00599">
    <property type="entry name" value="MAPEPTIDASE"/>
</dbReference>
<evidence type="ECO:0000256" key="3">
    <source>
        <dbReference type="ARBA" id="ARBA00022723"/>
    </source>
</evidence>
<dbReference type="RefSeq" id="WP_042407592.1">
    <property type="nucleotide sequence ID" value="NZ_BAWO01000011.1"/>
</dbReference>
<evidence type="ECO:0000256" key="5">
    <source>
        <dbReference type="ARBA" id="ARBA00023211"/>
    </source>
</evidence>
<keyword evidence="9" id="KW-1185">Reference proteome</keyword>
<protein>
    <submittedName>
        <fullName evidence="8">Putative Xaa-Pro dipeptidase</fullName>
    </submittedName>
</protein>
<keyword evidence="4" id="KW-0378">Hydrolase</keyword>
<comment type="caution">
    <text evidence="8">The sequence shown here is derived from an EMBL/GenBank/DDBJ whole genome shotgun (WGS) entry which is preliminary data.</text>
</comment>
<accession>A0A023DCF8</accession>
<dbReference type="SUPFAM" id="SSF53092">
    <property type="entry name" value="Creatinase/prolidase N-terminal domain"/>
    <property type="match status" value="1"/>
</dbReference>
<dbReference type="GO" id="GO:0046872">
    <property type="term" value="F:metal ion binding"/>
    <property type="evidence" value="ECO:0007669"/>
    <property type="project" value="UniProtKB-KW"/>
</dbReference>
<dbReference type="Proteomes" id="UP000023561">
    <property type="component" value="Unassembled WGS sequence"/>
</dbReference>
<dbReference type="SUPFAM" id="SSF55920">
    <property type="entry name" value="Creatinase/aminopeptidase"/>
    <property type="match status" value="1"/>
</dbReference>
<dbReference type="PANTHER" id="PTHR46112:SF10">
    <property type="entry name" value="DIPEPTIDASE YKVY-RELATED"/>
    <property type="match status" value="1"/>
</dbReference>
<evidence type="ECO:0000256" key="2">
    <source>
        <dbReference type="ARBA" id="ARBA00008766"/>
    </source>
</evidence>
<dbReference type="EMBL" id="BAWO01000011">
    <property type="protein sequence ID" value="GAJ38988.1"/>
    <property type="molecule type" value="Genomic_DNA"/>
</dbReference>
<evidence type="ECO:0000313" key="8">
    <source>
        <dbReference type="EMBL" id="GAJ38988.1"/>
    </source>
</evidence>
<name>A0A023DCF8_9BACL</name>
<dbReference type="PROSITE" id="PS00491">
    <property type="entry name" value="PROLINE_PEPTIDASE"/>
    <property type="match status" value="1"/>
</dbReference>
<dbReference type="Pfam" id="PF00557">
    <property type="entry name" value="Peptidase_M24"/>
    <property type="match status" value="1"/>
</dbReference>
<comment type="cofactor">
    <cofactor evidence="1">
        <name>Mn(2+)</name>
        <dbReference type="ChEBI" id="CHEBI:29035"/>
    </cofactor>
</comment>
<keyword evidence="3" id="KW-0479">Metal-binding</keyword>
<sequence length="364" mass="40680">MNKRLQLFSDWLQEQHISLAFITSSPNVFYLSGFWCDPHERLLALLVFPEGEPVLICPQMETARARQSGWGYEIIDYDDTSNPWELIARHIQARNIAVEQIAVEKSHLSLERYEQLHTYFQANTWLNAEEKLRQLRMIKDEKEIAILREAAQLADYAVEVGVSAIREGKTELDIIATIEYEMKRKGVREMSFATMVLTGQNTANPHGVPGQTPIQRGDFVLFDLGVIVDGYCSDITRTVVFGSATEEQKTIYDTVLRAQLAAIDACKPGAAIGAVDRAARAVIEQAGYGPYFTHRVGHGLGIEIHEYPSMNAANTMPLERGMTFTIEPGIYVPSVGGVRIEDDVFIADDGVGILTSYPKELIVI</sequence>
<dbReference type="GO" id="GO:0008235">
    <property type="term" value="F:metalloexopeptidase activity"/>
    <property type="evidence" value="ECO:0007669"/>
    <property type="project" value="UniProtKB-ARBA"/>
</dbReference>
<dbReference type="InterPro" id="IPR000994">
    <property type="entry name" value="Pept_M24"/>
</dbReference>
<dbReference type="OrthoDB" id="9806388at2"/>